<evidence type="ECO:0000313" key="9">
    <source>
        <dbReference type="Proteomes" id="UP000051660"/>
    </source>
</evidence>
<organism evidence="8 9">
    <name type="scientific">Bradyrhizobium lablabi</name>
    <dbReference type="NCBI Taxonomy" id="722472"/>
    <lineage>
        <taxon>Bacteria</taxon>
        <taxon>Pseudomonadati</taxon>
        <taxon>Pseudomonadota</taxon>
        <taxon>Alphaproteobacteria</taxon>
        <taxon>Hyphomicrobiales</taxon>
        <taxon>Nitrobacteraceae</taxon>
        <taxon>Bradyrhizobium</taxon>
    </lineage>
</organism>
<evidence type="ECO:0000259" key="7">
    <source>
        <dbReference type="PROSITE" id="PS50893"/>
    </source>
</evidence>
<gene>
    <name evidence="8" type="ORF">CQ14_05015</name>
</gene>
<keyword evidence="4 8" id="KW-0067">ATP-binding</keyword>
<dbReference type="InterPro" id="IPR003593">
    <property type="entry name" value="AAA+_ATPase"/>
</dbReference>
<dbReference type="InterPro" id="IPR027417">
    <property type="entry name" value="P-loop_NTPase"/>
</dbReference>
<evidence type="ECO:0000256" key="4">
    <source>
        <dbReference type="ARBA" id="ARBA00022840"/>
    </source>
</evidence>
<dbReference type="STRING" id="722472.SAMN05444321_1574"/>
<dbReference type="AlphaFoldDB" id="A0A0R3MXG3"/>
<comment type="caution">
    <text evidence="8">The sequence shown here is derived from an EMBL/GenBank/DDBJ whole genome shotgun (WGS) entry which is preliminary data.</text>
</comment>
<dbReference type="SMART" id="SM00382">
    <property type="entry name" value="AAA"/>
    <property type="match status" value="1"/>
</dbReference>
<dbReference type="PANTHER" id="PTHR43820:SF4">
    <property type="entry name" value="HIGH-AFFINITY BRANCHED-CHAIN AMINO ACID TRANSPORT ATP-BINDING PROTEIN LIVF"/>
    <property type="match status" value="1"/>
</dbReference>
<dbReference type="RefSeq" id="WP_057858296.1">
    <property type="nucleotide sequence ID" value="NZ_LLYB01000060.1"/>
</dbReference>
<dbReference type="InterPro" id="IPR052156">
    <property type="entry name" value="BCAA_Transport_ATP-bd_LivF"/>
</dbReference>
<evidence type="ECO:0000313" key="8">
    <source>
        <dbReference type="EMBL" id="KRR24713.1"/>
    </source>
</evidence>
<dbReference type="GO" id="GO:0005524">
    <property type="term" value="F:ATP binding"/>
    <property type="evidence" value="ECO:0007669"/>
    <property type="project" value="UniProtKB-KW"/>
</dbReference>
<dbReference type="PANTHER" id="PTHR43820">
    <property type="entry name" value="HIGH-AFFINITY BRANCHED-CHAIN AMINO ACID TRANSPORT ATP-BINDING PROTEIN LIVF"/>
    <property type="match status" value="1"/>
</dbReference>
<dbReference type="GO" id="GO:0016887">
    <property type="term" value="F:ATP hydrolysis activity"/>
    <property type="evidence" value="ECO:0007669"/>
    <property type="project" value="InterPro"/>
</dbReference>
<comment type="similarity">
    <text evidence="1">Belongs to the ABC transporter superfamily.</text>
</comment>
<dbReference type="SUPFAM" id="SSF52540">
    <property type="entry name" value="P-loop containing nucleoside triphosphate hydrolases"/>
    <property type="match status" value="1"/>
</dbReference>
<reference evidence="8 9" key="1">
    <citation type="submission" date="2014-03" db="EMBL/GenBank/DDBJ databases">
        <title>Bradyrhizobium valentinum sp. nov., isolated from effective nodules of Lupinus mariae-josephae, a lupine endemic of basic-lime soils in Eastern Spain.</title>
        <authorList>
            <person name="Duran D."/>
            <person name="Rey L."/>
            <person name="Navarro A."/>
            <person name="Busquets A."/>
            <person name="Imperial J."/>
            <person name="Ruiz-Argueso T."/>
        </authorList>
    </citation>
    <scope>NUCLEOTIDE SEQUENCE [LARGE SCALE GENOMIC DNA]</scope>
    <source>
        <strain evidence="8 9">CCBAU 23086</strain>
    </source>
</reference>
<dbReference type="GO" id="GO:0015807">
    <property type="term" value="P:L-amino acid transport"/>
    <property type="evidence" value="ECO:0007669"/>
    <property type="project" value="TreeGrafter"/>
</dbReference>
<sequence>MTAMLNVKDLRAYYGQVQALHGLTFALNEGSLTTLLGANGAGKTTTLRAICNMVRSTGAIEFEGKPLSGKSTENVVRLGIAHVPQGRGTFTTMTVEENLQLGAITRTDKKNIVADIERMYEHFPVLKERHTQQAGTLSGGEQQMLAVARALMLRPRLMLLDEPSFGLAPLIVRELFKILGKINREDKVTILVVEQNAQLALELADQAYVIETGKIVMSGNAKEIASNEDVRKSYLGY</sequence>
<keyword evidence="5" id="KW-0029">Amino-acid transport</keyword>
<evidence type="ECO:0000256" key="6">
    <source>
        <dbReference type="ARBA" id="ARBA00024722"/>
    </source>
</evidence>
<dbReference type="Pfam" id="PF00005">
    <property type="entry name" value="ABC_tran"/>
    <property type="match status" value="1"/>
</dbReference>
<evidence type="ECO:0000256" key="5">
    <source>
        <dbReference type="ARBA" id="ARBA00022970"/>
    </source>
</evidence>
<dbReference type="Gene3D" id="3.40.50.300">
    <property type="entry name" value="P-loop containing nucleotide triphosphate hydrolases"/>
    <property type="match status" value="1"/>
</dbReference>
<proteinExistence type="inferred from homology"/>
<keyword evidence="2" id="KW-0813">Transport</keyword>
<dbReference type="CDD" id="cd03224">
    <property type="entry name" value="ABC_TM1139_LivF_branched"/>
    <property type="match status" value="1"/>
</dbReference>
<name>A0A0R3MXG3_9BRAD</name>
<dbReference type="InterPro" id="IPR017871">
    <property type="entry name" value="ABC_transporter-like_CS"/>
</dbReference>
<dbReference type="EMBL" id="LLYB01000060">
    <property type="protein sequence ID" value="KRR24713.1"/>
    <property type="molecule type" value="Genomic_DNA"/>
</dbReference>
<evidence type="ECO:0000256" key="1">
    <source>
        <dbReference type="ARBA" id="ARBA00005417"/>
    </source>
</evidence>
<dbReference type="InterPro" id="IPR003439">
    <property type="entry name" value="ABC_transporter-like_ATP-bd"/>
</dbReference>
<dbReference type="Proteomes" id="UP000051660">
    <property type="component" value="Unassembled WGS sequence"/>
</dbReference>
<protein>
    <submittedName>
        <fullName evidence="8">ABC transporter ATP-binding protein</fullName>
    </submittedName>
</protein>
<dbReference type="PROSITE" id="PS00211">
    <property type="entry name" value="ABC_TRANSPORTER_1"/>
    <property type="match status" value="1"/>
</dbReference>
<dbReference type="PROSITE" id="PS50893">
    <property type="entry name" value="ABC_TRANSPORTER_2"/>
    <property type="match status" value="1"/>
</dbReference>
<dbReference type="OrthoDB" id="9776369at2"/>
<evidence type="ECO:0000256" key="3">
    <source>
        <dbReference type="ARBA" id="ARBA00022741"/>
    </source>
</evidence>
<comment type="function">
    <text evidence="6">Involved in beta-(1--&gt;2)glucan export. Transmembrane domains (TMD) form a pore in the inner membrane and the ATP-binding domain (NBD) is responsible for energy generation.</text>
</comment>
<keyword evidence="3" id="KW-0547">Nucleotide-binding</keyword>
<accession>A0A0R3MXG3</accession>
<dbReference type="GO" id="GO:0015658">
    <property type="term" value="F:branched-chain amino acid transmembrane transporter activity"/>
    <property type="evidence" value="ECO:0007669"/>
    <property type="project" value="TreeGrafter"/>
</dbReference>
<feature type="domain" description="ABC transporter" evidence="7">
    <location>
        <begin position="5"/>
        <end position="237"/>
    </location>
</feature>
<evidence type="ECO:0000256" key="2">
    <source>
        <dbReference type="ARBA" id="ARBA00022448"/>
    </source>
</evidence>